<evidence type="ECO:0000313" key="10">
    <source>
        <dbReference type="Proteomes" id="UP000196074"/>
    </source>
</evidence>
<dbReference type="GO" id="GO:0004222">
    <property type="term" value="F:metalloendopeptidase activity"/>
    <property type="evidence" value="ECO:0007669"/>
    <property type="project" value="InterPro"/>
</dbReference>
<comment type="caution">
    <text evidence="9">The sequence shown here is derived from an EMBL/GenBank/DDBJ whole genome shotgun (WGS) entry which is preliminary data.</text>
</comment>
<feature type="domain" description="Peptidase M3A/M3B catalytic" evidence="7">
    <location>
        <begin position="194"/>
        <end position="565"/>
    </location>
</feature>
<dbReference type="SUPFAM" id="SSF55486">
    <property type="entry name" value="Metalloproteases ('zincins'), catalytic domain"/>
    <property type="match status" value="1"/>
</dbReference>
<dbReference type="GO" id="GO:0046872">
    <property type="term" value="F:metal ion binding"/>
    <property type="evidence" value="ECO:0007669"/>
    <property type="project" value="UniProtKB-UniRule"/>
</dbReference>
<keyword evidence="1 6" id="KW-0645">Protease</keyword>
<dbReference type="InterPro" id="IPR001333">
    <property type="entry name" value="Peptidase_M32_Taq"/>
</dbReference>
<evidence type="ECO:0000259" key="8">
    <source>
        <dbReference type="Pfam" id="PF08439"/>
    </source>
</evidence>
<dbReference type="Proteomes" id="UP000196074">
    <property type="component" value="Unassembled WGS sequence"/>
</dbReference>
<dbReference type="Pfam" id="PF01432">
    <property type="entry name" value="Peptidase_M3"/>
    <property type="match status" value="1"/>
</dbReference>
<dbReference type="InterPro" id="IPR013647">
    <property type="entry name" value="OligopepF_N_dom"/>
</dbReference>
<dbReference type="PANTHER" id="PTHR34217:SF1">
    <property type="entry name" value="CARBOXYPEPTIDASE 1"/>
    <property type="match status" value="1"/>
</dbReference>
<dbReference type="Gene3D" id="1.10.1370.30">
    <property type="match status" value="1"/>
</dbReference>
<evidence type="ECO:0000256" key="4">
    <source>
        <dbReference type="ARBA" id="ARBA00022833"/>
    </source>
</evidence>
<dbReference type="PANTHER" id="PTHR34217">
    <property type="entry name" value="METAL-DEPENDENT CARBOXYPEPTIDASE"/>
    <property type="match status" value="1"/>
</dbReference>
<name>A0A1Y4R1Y4_9ENTE</name>
<protein>
    <submittedName>
        <fullName evidence="9">Oligoendopeptidase</fullName>
    </submittedName>
</protein>
<dbReference type="InterPro" id="IPR011977">
    <property type="entry name" value="Pept_M3B_clade3"/>
</dbReference>
<comment type="cofactor">
    <cofactor evidence="6">
        <name>Zn(2+)</name>
        <dbReference type="ChEBI" id="CHEBI:29105"/>
    </cofactor>
    <text evidence="6">Binds 1 zinc ion.</text>
</comment>
<dbReference type="GO" id="GO:0004181">
    <property type="term" value="F:metallocarboxypeptidase activity"/>
    <property type="evidence" value="ECO:0007669"/>
    <property type="project" value="InterPro"/>
</dbReference>
<dbReference type="RefSeq" id="WP_087213890.1">
    <property type="nucleotide sequence ID" value="NZ_JAKYKR010000004.1"/>
</dbReference>
<dbReference type="Pfam" id="PF08439">
    <property type="entry name" value="Peptidase_M3_N"/>
    <property type="match status" value="1"/>
</dbReference>
<reference evidence="10" key="1">
    <citation type="submission" date="2017-04" db="EMBL/GenBank/DDBJ databases">
        <title>Function of individual gut microbiota members based on whole genome sequencing of pure cultures obtained from chicken caecum.</title>
        <authorList>
            <person name="Medvecky M."/>
            <person name="Cejkova D."/>
            <person name="Polansky O."/>
            <person name="Karasova D."/>
            <person name="Kubasova T."/>
            <person name="Cizek A."/>
            <person name="Rychlik I."/>
        </authorList>
    </citation>
    <scope>NUCLEOTIDE SEQUENCE [LARGE SCALE GENOMIC DNA]</scope>
    <source>
        <strain evidence="10">An144</strain>
    </source>
</reference>
<dbReference type="InterPro" id="IPR001567">
    <property type="entry name" value="Pept_M3A_M3B_dom"/>
</dbReference>
<comment type="similarity">
    <text evidence="6">Belongs to the peptidase M3 family.</text>
</comment>
<evidence type="ECO:0000313" key="9">
    <source>
        <dbReference type="EMBL" id="OUQ11330.1"/>
    </source>
</evidence>
<keyword evidence="4 6" id="KW-0862">Zinc</keyword>
<keyword evidence="2 6" id="KW-0479">Metal-binding</keyword>
<proteinExistence type="inferred from homology"/>
<dbReference type="GO" id="GO:0006508">
    <property type="term" value="P:proteolysis"/>
    <property type="evidence" value="ECO:0007669"/>
    <property type="project" value="UniProtKB-KW"/>
</dbReference>
<sequence>MKYAINWDLESIFAGGSSSESLQQELQQISTKMKEFHQLVDAFTPNAENQVEALSEILAVHEEIQKSFTECGSFIEALNSANIHDQQAKLLTGQLYSNLPAFQLATTILNKKFASYSEEEWQNLMTHFSQIAFRLSEMRRDGQELLDEQSENIINTLALDGQSAWSQHYDTIVASIQIPFNGEMLSAGQAFNTMMSSQDKAVRQELFEKWEKAWSEKADIFADTLNHLDGFRLNNYKLHGVDDFLKQPLEYNRLDKETLDMMWGTIQKNKQPIIDFLTRKAQLFGKDKMDWQDQDAPIVLGDFEERRYTFDQAADFIVENFKKFSPKMSEFAQMAFDKAWIEAEDRPGKRPGGYCTSLPKSQESRIFMTYGESVNEVSTLAHELGHAFHSHVMWDLPTLNQDYAMNVAETASTFAELIVADATLKEAKTDEEKINLLDVKLQNAIAMFMNIHARFIFESNFYAARQKGLVATDEITRLMVEAQKEAYINGLGSYHPHFWAAKLHFFIDEVPFYNFPYTFGYLFSLGIYAKASQHADGFEDQYIALLRDTASMTTEELAKKHLDTDLHQATFWQAGIDMVLKDIATFMELTEKYI</sequence>
<dbReference type="EMBL" id="NFLC01000003">
    <property type="protein sequence ID" value="OUQ11330.1"/>
    <property type="molecule type" value="Genomic_DNA"/>
</dbReference>
<dbReference type="InterPro" id="IPR034006">
    <property type="entry name" value="M3B_PepF_2"/>
</dbReference>
<dbReference type="AlphaFoldDB" id="A0A1Y4R1Y4"/>
<accession>A0A1Y4R1Y4</accession>
<gene>
    <name evidence="9" type="ORF">B5E88_02415</name>
</gene>
<evidence type="ECO:0000256" key="1">
    <source>
        <dbReference type="ARBA" id="ARBA00022670"/>
    </source>
</evidence>
<keyword evidence="5 6" id="KW-0482">Metalloprotease</keyword>
<evidence type="ECO:0000259" key="7">
    <source>
        <dbReference type="Pfam" id="PF01432"/>
    </source>
</evidence>
<evidence type="ECO:0000256" key="2">
    <source>
        <dbReference type="ARBA" id="ARBA00022723"/>
    </source>
</evidence>
<evidence type="ECO:0000256" key="3">
    <source>
        <dbReference type="ARBA" id="ARBA00022801"/>
    </source>
</evidence>
<keyword evidence="3 6" id="KW-0378">Hydrolase</keyword>
<dbReference type="CDD" id="cd09607">
    <property type="entry name" value="M3B_PepF"/>
    <property type="match status" value="1"/>
</dbReference>
<feature type="domain" description="Oligopeptidase F N-terminal" evidence="8">
    <location>
        <begin position="114"/>
        <end position="177"/>
    </location>
</feature>
<evidence type="ECO:0000256" key="5">
    <source>
        <dbReference type="ARBA" id="ARBA00023049"/>
    </source>
</evidence>
<dbReference type="NCBIfam" id="TIGR02290">
    <property type="entry name" value="M3_fam_3"/>
    <property type="match status" value="1"/>
</dbReference>
<evidence type="ECO:0000256" key="6">
    <source>
        <dbReference type="RuleBase" id="RU003435"/>
    </source>
</evidence>
<organism evidence="9 10">
    <name type="scientific">Enterococcus cecorum</name>
    <dbReference type="NCBI Taxonomy" id="44008"/>
    <lineage>
        <taxon>Bacteria</taxon>
        <taxon>Bacillati</taxon>
        <taxon>Bacillota</taxon>
        <taxon>Bacilli</taxon>
        <taxon>Lactobacillales</taxon>
        <taxon>Enterococcaceae</taxon>
        <taxon>Enterococcus</taxon>
    </lineage>
</organism>